<proteinExistence type="predicted"/>
<dbReference type="AlphaFoldDB" id="A0A101FWB6"/>
<accession>A0A101FWB6</accession>
<gene>
    <name evidence="1" type="ORF">XD72_0093</name>
</gene>
<dbReference type="Proteomes" id="UP000057043">
    <property type="component" value="Unassembled WGS sequence"/>
</dbReference>
<dbReference type="EMBL" id="LGFT01000001">
    <property type="protein sequence ID" value="KUK45619.1"/>
    <property type="molecule type" value="Genomic_DNA"/>
</dbReference>
<sequence>MYPFYSDDPWILAQHTGRVVRTNLEDLEDDIRRTIDNRTIEQLRKK</sequence>
<protein>
    <submittedName>
        <fullName evidence="1">Uncharacterized protein</fullName>
    </submittedName>
</protein>
<organism evidence="1 2">
    <name type="scientific">Methanothrix harundinacea</name>
    <dbReference type="NCBI Taxonomy" id="301375"/>
    <lineage>
        <taxon>Archaea</taxon>
        <taxon>Methanobacteriati</taxon>
        <taxon>Methanobacteriota</taxon>
        <taxon>Stenosarchaea group</taxon>
        <taxon>Methanomicrobia</taxon>
        <taxon>Methanotrichales</taxon>
        <taxon>Methanotrichaceae</taxon>
        <taxon>Methanothrix</taxon>
    </lineage>
</organism>
<reference evidence="1 2" key="1">
    <citation type="journal article" date="2015" name="MBio">
        <title>Genome-Resolved Metagenomic Analysis Reveals Roles for Candidate Phyla and Other Microbial Community Members in Biogeochemical Transformations in Oil Reservoirs.</title>
        <authorList>
            <person name="Hu P."/>
            <person name="Tom L."/>
            <person name="Singh A."/>
            <person name="Thomas B.C."/>
            <person name="Baker B.J."/>
            <person name="Piceno Y.M."/>
            <person name="Andersen G.L."/>
            <person name="Banfield J.F."/>
        </authorList>
    </citation>
    <scope>NUCLEOTIDE SEQUENCE [LARGE SCALE GENOMIC DNA]</scope>
    <source>
        <strain evidence="1">57_489</strain>
    </source>
</reference>
<name>A0A101FWB6_9EURY</name>
<dbReference type="PATRIC" id="fig|301375.7.peg.2483"/>
<evidence type="ECO:0000313" key="1">
    <source>
        <dbReference type="EMBL" id="KUK45619.1"/>
    </source>
</evidence>
<comment type="caution">
    <text evidence="1">The sequence shown here is derived from an EMBL/GenBank/DDBJ whole genome shotgun (WGS) entry which is preliminary data.</text>
</comment>
<evidence type="ECO:0000313" key="2">
    <source>
        <dbReference type="Proteomes" id="UP000057043"/>
    </source>
</evidence>